<dbReference type="EMBL" id="GBXM01060071">
    <property type="protein sequence ID" value="JAH48506.1"/>
    <property type="molecule type" value="Transcribed_RNA"/>
</dbReference>
<accession>A0A0E9T496</accession>
<protein>
    <submittedName>
        <fullName evidence="1">Uncharacterized protein</fullName>
    </submittedName>
</protein>
<sequence length="28" mass="3402">MYHVNLTRLDHGNQDFYKGKKSDHHFVN</sequence>
<organism evidence="1">
    <name type="scientific">Anguilla anguilla</name>
    <name type="common">European freshwater eel</name>
    <name type="synonym">Muraena anguilla</name>
    <dbReference type="NCBI Taxonomy" id="7936"/>
    <lineage>
        <taxon>Eukaryota</taxon>
        <taxon>Metazoa</taxon>
        <taxon>Chordata</taxon>
        <taxon>Craniata</taxon>
        <taxon>Vertebrata</taxon>
        <taxon>Euteleostomi</taxon>
        <taxon>Actinopterygii</taxon>
        <taxon>Neopterygii</taxon>
        <taxon>Teleostei</taxon>
        <taxon>Anguilliformes</taxon>
        <taxon>Anguillidae</taxon>
        <taxon>Anguilla</taxon>
    </lineage>
</organism>
<reference evidence="1" key="2">
    <citation type="journal article" date="2015" name="Fish Shellfish Immunol.">
        <title>Early steps in the European eel (Anguilla anguilla)-Vibrio vulnificus interaction in the gills: Role of the RtxA13 toxin.</title>
        <authorList>
            <person name="Callol A."/>
            <person name="Pajuelo D."/>
            <person name="Ebbesson L."/>
            <person name="Teles M."/>
            <person name="MacKenzie S."/>
            <person name="Amaro C."/>
        </authorList>
    </citation>
    <scope>NUCLEOTIDE SEQUENCE</scope>
</reference>
<evidence type="ECO:0000313" key="1">
    <source>
        <dbReference type="EMBL" id="JAH48506.1"/>
    </source>
</evidence>
<dbReference type="AlphaFoldDB" id="A0A0E9T496"/>
<reference evidence="1" key="1">
    <citation type="submission" date="2014-11" db="EMBL/GenBank/DDBJ databases">
        <authorList>
            <person name="Amaro Gonzalez C."/>
        </authorList>
    </citation>
    <scope>NUCLEOTIDE SEQUENCE</scope>
</reference>
<proteinExistence type="predicted"/>
<name>A0A0E9T496_ANGAN</name>